<dbReference type="Proteomes" id="UP001559623">
    <property type="component" value="Unassembled WGS sequence"/>
</dbReference>
<evidence type="ECO:0000256" key="1">
    <source>
        <dbReference type="ARBA" id="ARBA00022729"/>
    </source>
</evidence>
<evidence type="ECO:0000313" key="5">
    <source>
        <dbReference type="EMBL" id="MEX5284053.1"/>
    </source>
</evidence>
<protein>
    <submittedName>
        <fullName evidence="5">Bifunctional UDP-sugar hydrolase/5'-nucleotidase</fullName>
    </submittedName>
</protein>
<dbReference type="InterPro" id="IPR036907">
    <property type="entry name" value="5'-Nucleotdase_C_sf"/>
</dbReference>
<dbReference type="InterPro" id="IPR029052">
    <property type="entry name" value="Metallo-depent_PP-like"/>
</dbReference>
<dbReference type="InterPro" id="IPR008334">
    <property type="entry name" value="5'-Nucleotdase_C"/>
</dbReference>
<dbReference type="SUPFAM" id="SSF56300">
    <property type="entry name" value="Metallo-dependent phosphatases"/>
    <property type="match status" value="1"/>
</dbReference>
<dbReference type="Gene3D" id="3.60.21.10">
    <property type="match status" value="1"/>
</dbReference>
<feature type="chain" id="PRO_5044999939" evidence="2">
    <location>
        <begin position="28"/>
        <end position="534"/>
    </location>
</feature>
<evidence type="ECO:0000313" key="6">
    <source>
        <dbReference type="Proteomes" id="UP001559623"/>
    </source>
</evidence>
<sequence length="534" mass="57686">MRNRIRKFIGGFFAAAWIALLPLPACADAVILHTNDVHCGVAKNIHIAAVTQYKHDLQKENPAVILVDAGDALQGEPLGSLSRGAAIIRIMNSADYDFVIPGNHEYDFGMDRFLELASKLKCGYYSCNFIDKRTNKPVLKTHKIVTLDGKKIALIGVTTPETLISSLTKEFQDEKGKFIYGFLEDEDGSKLYAGIQKTVDTARAEGAEYVVLVTHLGTTDAIPVWSSGAVAAHTNGIDVIIDGHSHEQYTRIDKNKDGKDVLVEQTGTKLARVGKITIHDDGTITGELVKGLTAVDAKVKRIVDKELAQVDAQLSKPVGTTTVDLVTDVDGEYRVRSGETNLGDFVADAFRASVHADVALVNGGGFRDPISAGKVTYKTLAALFPFTNNLVVRSVTGQQLLDALEMGAANCPEDSGGFFHVSGITYTIDTRVPSSVVRNEQGGFVRVEGAYRVKDVMVDGVPLDLMEDYKVVSNSYIMRNSGNGMTMFEGSPLLQDTAFSDIDAIAYYIKDQGGIVGKGYENPSGAGRITILKP</sequence>
<dbReference type="PANTHER" id="PTHR11575:SF24">
    <property type="entry name" value="5'-NUCLEOTIDASE"/>
    <property type="match status" value="1"/>
</dbReference>
<dbReference type="InterPro" id="IPR004843">
    <property type="entry name" value="Calcineurin-like_PHP"/>
</dbReference>
<evidence type="ECO:0000256" key="2">
    <source>
        <dbReference type="RuleBase" id="RU362119"/>
    </source>
</evidence>
<comment type="similarity">
    <text evidence="2">Belongs to the 5'-nucleotidase family.</text>
</comment>
<gene>
    <name evidence="5" type="ORF">QCO44_00115</name>
</gene>
<dbReference type="GO" id="GO:0016787">
    <property type="term" value="F:hydrolase activity"/>
    <property type="evidence" value="ECO:0007669"/>
    <property type="project" value="UniProtKB-KW"/>
</dbReference>
<evidence type="ECO:0000259" key="3">
    <source>
        <dbReference type="Pfam" id="PF00149"/>
    </source>
</evidence>
<dbReference type="EMBL" id="JARVLH010000001">
    <property type="protein sequence ID" value="MEX5284053.1"/>
    <property type="molecule type" value="Genomic_DNA"/>
</dbReference>
<dbReference type="PANTHER" id="PTHR11575">
    <property type="entry name" value="5'-NUCLEOTIDASE-RELATED"/>
    <property type="match status" value="1"/>
</dbReference>
<evidence type="ECO:0000259" key="4">
    <source>
        <dbReference type="Pfam" id="PF02872"/>
    </source>
</evidence>
<dbReference type="InterPro" id="IPR006179">
    <property type="entry name" value="5_nucleotidase/apyrase"/>
</dbReference>
<feature type="domain" description="Calcineurin-like phosphoesterase" evidence="3">
    <location>
        <begin position="31"/>
        <end position="247"/>
    </location>
</feature>
<accession>A0ABV3X3F5</accession>
<dbReference type="Pfam" id="PF00149">
    <property type="entry name" value="Metallophos"/>
    <property type="match status" value="1"/>
</dbReference>
<dbReference type="RefSeq" id="WP_368845790.1">
    <property type="nucleotide sequence ID" value="NZ_CP194411.1"/>
</dbReference>
<dbReference type="Pfam" id="PF02872">
    <property type="entry name" value="5_nucleotid_C"/>
    <property type="match status" value="1"/>
</dbReference>
<keyword evidence="2 5" id="KW-0378">Hydrolase</keyword>
<reference evidence="5 6" key="1">
    <citation type="submission" date="2023-04" db="EMBL/GenBank/DDBJ databases">
        <title>Genome Sequence of Selenomonas sputigena ATCC 33150.</title>
        <authorList>
            <person name="Miller D.P."/>
            <person name="Anvari S."/>
            <person name="Polson S.W."/>
            <person name="Macdonald M."/>
            <person name="Mcdowell J.V."/>
        </authorList>
    </citation>
    <scope>NUCLEOTIDE SEQUENCE [LARGE SCALE GENOMIC DNA]</scope>
    <source>
        <strain evidence="5 6">ATCC 33150</strain>
    </source>
</reference>
<dbReference type="SUPFAM" id="SSF55816">
    <property type="entry name" value="5'-nucleotidase (syn. UDP-sugar hydrolase), C-terminal domain"/>
    <property type="match status" value="1"/>
</dbReference>
<name>A0ABV3X3F5_9FIRM</name>
<organism evidence="5 6">
    <name type="scientific">Selenomonas sputigena</name>
    <dbReference type="NCBI Taxonomy" id="69823"/>
    <lineage>
        <taxon>Bacteria</taxon>
        <taxon>Bacillati</taxon>
        <taxon>Bacillota</taxon>
        <taxon>Negativicutes</taxon>
        <taxon>Selenomonadales</taxon>
        <taxon>Selenomonadaceae</taxon>
        <taxon>Selenomonas</taxon>
    </lineage>
</organism>
<feature type="domain" description="5'-Nucleotidase C-terminal" evidence="4">
    <location>
        <begin position="318"/>
        <end position="489"/>
    </location>
</feature>
<keyword evidence="6" id="KW-1185">Reference proteome</keyword>
<dbReference type="PRINTS" id="PR01607">
    <property type="entry name" value="APYRASEFAMLY"/>
</dbReference>
<keyword evidence="2" id="KW-0547">Nucleotide-binding</keyword>
<comment type="caution">
    <text evidence="5">The sequence shown here is derived from an EMBL/GenBank/DDBJ whole genome shotgun (WGS) entry which is preliminary data.</text>
</comment>
<keyword evidence="1 2" id="KW-0732">Signal</keyword>
<dbReference type="Gene3D" id="3.90.780.10">
    <property type="entry name" value="5'-Nucleotidase, C-terminal domain"/>
    <property type="match status" value="1"/>
</dbReference>
<proteinExistence type="inferred from homology"/>
<feature type="signal peptide" evidence="2">
    <location>
        <begin position="1"/>
        <end position="27"/>
    </location>
</feature>